<evidence type="ECO:0008006" key="3">
    <source>
        <dbReference type="Google" id="ProtNLM"/>
    </source>
</evidence>
<evidence type="ECO:0000313" key="1">
    <source>
        <dbReference type="EMBL" id="NNV54378.1"/>
    </source>
</evidence>
<dbReference type="RefSeq" id="WP_171606302.1">
    <property type="nucleotide sequence ID" value="NZ_WHPF01000002.1"/>
</dbReference>
<protein>
    <recommendedName>
        <fullName evidence="3">Nucleotidyltransferase</fullName>
    </recommendedName>
</protein>
<name>A0A8J8JS55_9BACT</name>
<dbReference type="SUPFAM" id="SSF81301">
    <property type="entry name" value="Nucleotidyltransferase"/>
    <property type="match status" value="1"/>
</dbReference>
<dbReference type="EMBL" id="WHPF01000002">
    <property type="protein sequence ID" value="NNV54378.1"/>
    <property type="molecule type" value="Genomic_DNA"/>
</dbReference>
<comment type="caution">
    <text evidence="1">The sequence shown here is derived from an EMBL/GenBank/DDBJ whole genome shotgun (WGS) entry which is preliminary data.</text>
</comment>
<keyword evidence="2" id="KW-1185">Reference proteome</keyword>
<reference evidence="1" key="1">
    <citation type="submission" date="2019-10" db="EMBL/GenBank/DDBJ databases">
        <title>Draft genome sequence of Panacibacter sp. KCS-6.</title>
        <authorList>
            <person name="Yim K.J."/>
        </authorList>
    </citation>
    <scope>NUCLEOTIDE SEQUENCE</scope>
    <source>
        <strain evidence="1">KCS-6</strain>
    </source>
</reference>
<sequence>MFVDTDTYLTNLDNFLLPQTPVVERIDECIRFLKERIWGMFQDNLVEVNVFGSYENGTFIQQDKDADVNIIIVFKQKGFQPNAYMNRIHDFCLRYNKQATIYKDHPTASIRLDNYTFELVPAIYISKDKVRIPAPQDDPASKWILTSPKALKTQLNNKDNLNNQLIKPSIRVIKYWNTLKNKPFSSFAIERQILSTFFFCKAPRDYFFIASNSLKKLAITDPQLAFMEEIRESTRRLNVFEKHRIPEYIGPEISRILPMD</sequence>
<organism evidence="1 2">
    <name type="scientific">Limnovirga soli</name>
    <dbReference type="NCBI Taxonomy" id="2656915"/>
    <lineage>
        <taxon>Bacteria</taxon>
        <taxon>Pseudomonadati</taxon>
        <taxon>Bacteroidota</taxon>
        <taxon>Chitinophagia</taxon>
        <taxon>Chitinophagales</taxon>
        <taxon>Chitinophagaceae</taxon>
        <taxon>Limnovirga</taxon>
    </lineage>
</organism>
<dbReference type="Gene3D" id="3.30.460.10">
    <property type="entry name" value="Beta Polymerase, domain 2"/>
    <property type="match status" value="1"/>
</dbReference>
<dbReference type="Proteomes" id="UP000598971">
    <property type="component" value="Unassembled WGS sequence"/>
</dbReference>
<dbReference type="Pfam" id="PF18144">
    <property type="entry name" value="SMODS"/>
    <property type="match status" value="1"/>
</dbReference>
<evidence type="ECO:0000313" key="2">
    <source>
        <dbReference type="Proteomes" id="UP000598971"/>
    </source>
</evidence>
<dbReference type="InterPro" id="IPR043519">
    <property type="entry name" value="NT_sf"/>
</dbReference>
<proteinExistence type="predicted"/>
<dbReference type="AlphaFoldDB" id="A0A8J8JS55"/>
<gene>
    <name evidence="1" type="ORF">GD597_02830</name>
</gene>
<accession>A0A8J8JS55</accession>